<dbReference type="InterPro" id="IPR021259">
    <property type="entry name" value="DUF2817"/>
</dbReference>
<proteinExistence type="inferred from homology"/>
<dbReference type="Pfam" id="PF10994">
    <property type="entry name" value="DUF2817"/>
    <property type="match status" value="1"/>
</dbReference>
<dbReference type="CDD" id="cd06233">
    <property type="entry name" value="M14-like"/>
    <property type="match status" value="1"/>
</dbReference>
<evidence type="ECO:0000259" key="2">
    <source>
        <dbReference type="PROSITE" id="PS52035"/>
    </source>
</evidence>
<evidence type="ECO:0000313" key="3">
    <source>
        <dbReference type="EMBL" id="BAL81585.1"/>
    </source>
</evidence>
<dbReference type="SUPFAM" id="SSF53187">
    <property type="entry name" value="Zn-dependent exopeptidases"/>
    <property type="match status" value="1"/>
</dbReference>
<dbReference type="RefSeq" id="WP_014453980.1">
    <property type="nucleotide sequence ID" value="NC_017096.1"/>
</dbReference>
<organism evidence="3 4">
    <name type="scientific">Caldisericum exile (strain DSM 21853 / NBRC 104410 / AZM16c01)</name>
    <dbReference type="NCBI Taxonomy" id="511051"/>
    <lineage>
        <taxon>Bacteria</taxon>
        <taxon>Pseudomonadati</taxon>
        <taxon>Caldisericota/Cryosericota group</taxon>
        <taxon>Caldisericota</taxon>
        <taxon>Caldisericia</taxon>
        <taxon>Caldisericales</taxon>
        <taxon>Caldisericaceae</taxon>
        <taxon>Caldisericum</taxon>
    </lineage>
</organism>
<name>A0A7U6GFS4_CALEA</name>
<dbReference type="GO" id="GO:0006508">
    <property type="term" value="P:proteolysis"/>
    <property type="evidence" value="ECO:0007669"/>
    <property type="project" value="InterPro"/>
</dbReference>
<evidence type="ECO:0000313" key="4">
    <source>
        <dbReference type="Proteomes" id="UP000004793"/>
    </source>
</evidence>
<dbReference type="OrthoDB" id="4014363at2"/>
<dbReference type="PROSITE" id="PS52035">
    <property type="entry name" value="PEPTIDASE_M14"/>
    <property type="match status" value="1"/>
</dbReference>
<keyword evidence="4" id="KW-1185">Reference proteome</keyword>
<dbReference type="AlphaFoldDB" id="A0A7U6GFS4"/>
<dbReference type="Proteomes" id="UP000004793">
    <property type="component" value="Chromosome"/>
</dbReference>
<reference evidence="3 4" key="1">
    <citation type="submission" date="2011-01" db="EMBL/GenBank/DDBJ databases">
        <title>Whole genome sequence of Caldisericum exile AZM16c01.</title>
        <authorList>
            <person name="Narita-Yamada S."/>
            <person name="Kawakoshi A."/>
            <person name="Nakamura S."/>
            <person name="Sasagawa M."/>
            <person name="Fukada J."/>
            <person name="Sekine M."/>
            <person name="Kato Y."/>
            <person name="Fukai R."/>
            <person name="Sasaki K."/>
            <person name="Hanamaki A."/>
            <person name="Narita H."/>
            <person name="Konno Y."/>
            <person name="Mori K."/>
            <person name="Yamazaki S."/>
            <person name="Suzuki K."/>
            <person name="Fujita N."/>
        </authorList>
    </citation>
    <scope>NUCLEOTIDE SEQUENCE [LARGE SCALE GENOMIC DNA]</scope>
    <source>
        <strain evidence="4">DSM 21853 / NBRC 104410 / AZM16c01</strain>
    </source>
</reference>
<dbReference type="InterPro" id="IPR000834">
    <property type="entry name" value="Peptidase_M14"/>
</dbReference>
<dbReference type="GO" id="GO:0004181">
    <property type="term" value="F:metallocarboxypeptidase activity"/>
    <property type="evidence" value="ECO:0007669"/>
    <property type="project" value="InterPro"/>
</dbReference>
<feature type="domain" description="Peptidase M14" evidence="2">
    <location>
        <begin position="8"/>
        <end position="321"/>
    </location>
</feature>
<evidence type="ECO:0000256" key="1">
    <source>
        <dbReference type="PROSITE-ProRule" id="PRU01379"/>
    </source>
</evidence>
<accession>A0A7U6GFS4</accession>
<dbReference type="Gene3D" id="3.40.630.10">
    <property type="entry name" value="Zn peptidases"/>
    <property type="match status" value="1"/>
</dbReference>
<feature type="active site" description="Proton donor/acceptor" evidence="1">
    <location>
        <position position="294"/>
    </location>
</feature>
<sequence length="369" mass="42984">MKEKVLIDYESAQKRFREHVETMKQKFSDVFFESIVIDTEDNLYIDVVKISKDKPNTLVFTIGEHGVEGIFGSYIMEVFIEEILPILNLKDTSVILVHPINPYGMKYLERTNKNNVDLNRNFLNSWDNIFRNDAYLALKDFFERSEGVQSLSIERIRYYKDVLKILLKGLAKQVKNALLVGQYESPKGLYYGGRGYEKETIFMMRLFEEALKSSKHVVHIDIHTGYGPKDTMSVVNSNLFEEDSKTFEREIDYSPVVKSENNEFYAMSGDMINYLYTLKNEKYKETKLYSASFEFGILGNSTLNEAEALFRAVVNNRLRFYGSKNEKIRKSVKKLYLEAFCPTSEISVQKMQTQFKKAIFGIFKREGLI</sequence>
<protein>
    <recommendedName>
        <fullName evidence="2">Peptidase M14 domain-containing protein</fullName>
    </recommendedName>
</protein>
<gene>
    <name evidence="3" type="ordered locus">CSE_14590</name>
</gene>
<dbReference type="EMBL" id="AP012051">
    <property type="protein sequence ID" value="BAL81585.1"/>
    <property type="molecule type" value="Genomic_DNA"/>
</dbReference>
<dbReference type="GO" id="GO:0008270">
    <property type="term" value="F:zinc ion binding"/>
    <property type="evidence" value="ECO:0007669"/>
    <property type="project" value="InterPro"/>
</dbReference>
<comment type="similarity">
    <text evidence="1">Belongs to the peptidase M14 family.</text>
</comment>
<dbReference type="KEGG" id="cex:CSE_14590"/>